<dbReference type="Pfam" id="PF11980">
    <property type="entry name" value="DUF3481"/>
    <property type="match status" value="1"/>
</dbReference>
<dbReference type="GO" id="GO:0001755">
    <property type="term" value="P:neural crest cell migration"/>
    <property type="evidence" value="ECO:0007669"/>
    <property type="project" value="TreeGrafter"/>
</dbReference>
<feature type="domain" description="F5/8 type C" evidence="3">
    <location>
        <begin position="1"/>
        <end position="150"/>
    </location>
</feature>
<dbReference type="PROSITE" id="PS50022">
    <property type="entry name" value="FA58C_3"/>
    <property type="match status" value="1"/>
</dbReference>
<dbReference type="GO" id="GO:0007411">
    <property type="term" value="P:axon guidance"/>
    <property type="evidence" value="ECO:0007669"/>
    <property type="project" value="TreeGrafter"/>
</dbReference>
<keyword evidence="2" id="KW-1133">Transmembrane helix</keyword>
<evidence type="ECO:0000313" key="6">
    <source>
        <dbReference type="Proteomes" id="UP000824540"/>
    </source>
</evidence>
<dbReference type="InterPro" id="IPR000421">
    <property type="entry name" value="FA58C"/>
</dbReference>
<dbReference type="GO" id="GO:0005021">
    <property type="term" value="F:vascular endothelial growth factor receptor activity"/>
    <property type="evidence" value="ECO:0007669"/>
    <property type="project" value="TreeGrafter"/>
</dbReference>
<dbReference type="PROSITE" id="PS50060">
    <property type="entry name" value="MAM_2"/>
    <property type="match status" value="1"/>
</dbReference>
<protein>
    <recommendedName>
        <fullName evidence="7">Neuropilin</fullName>
    </recommendedName>
</protein>
<evidence type="ECO:0000259" key="4">
    <source>
        <dbReference type="PROSITE" id="PS50060"/>
    </source>
</evidence>
<dbReference type="PROSITE" id="PS01286">
    <property type="entry name" value="FA58C_2"/>
    <property type="match status" value="1"/>
</dbReference>
<gene>
    <name evidence="5" type="ORF">JZ751_028744</name>
</gene>
<evidence type="ECO:0000259" key="3">
    <source>
        <dbReference type="PROSITE" id="PS50022"/>
    </source>
</evidence>
<dbReference type="AlphaFoldDB" id="A0A8T2NIG7"/>
<dbReference type="EMBL" id="JAFBMS010000088">
    <property type="protein sequence ID" value="KAG9337452.1"/>
    <property type="molecule type" value="Genomic_DNA"/>
</dbReference>
<dbReference type="InterPro" id="IPR000998">
    <property type="entry name" value="MAM_dom"/>
</dbReference>
<dbReference type="CDD" id="cd06263">
    <property type="entry name" value="MAM"/>
    <property type="match status" value="1"/>
</dbReference>
<dbReference type="GO" id="GO:0030947">
    <property type="term" value="P:regulation of vascular endothelial growth factor receptor signaling pathway"/>
    <property type="evidence" value="ECO:0007669"/>
    <property type="project" value="TreeGrafter"/>
</dbReference>
<dbReference type="GO" id="GO:0051491">
    <property type="term" value="P:positive regulation of filopodium assembly"/>
    <property type="evidence" value="ECO:0007669"/>
    <property type="project" value="TreeGrafter"/>
</dbReference>
<dbReference type="InterPro" id="IPR008979">
    <property type="entry name" value="Galactose-bd-like_sf"/>
</dbReference>
<dbReference type="SMART" id="SM00137">
    <property type="entry name" value="MAM"/>
    <property type="match status" value="1"/>
</dbReference>
<dbReference type="SMART" id="SM00231">
    <property type="entry name" value="FA58C"/>
    <property type="match status" value="1"/>
</dbReference>
<reference evidence="5" key="1">
    <citation type="thesis" date="2021" institute="BYU ScholarsArchive" country="Provo, UT, USA">
        <title>Applications of and Algorithms for Genome Assembly and Genomic Analyses with an Emphasis on Marine Teleosts.</title>
        <authorList>
            <person name="Pickett B.D."/>
        </authorList>
    </citation>
    <scope>NUCLEOTIDE SEQUENCE</scope>
    <source>
        <strain evidence="5">HI-2016</strain>
    </source>
</reference>
<evidence type="ECO:0000313" key="5">
    <source>
        <dbReference type="EMBL" id="KAG9337452.1"/>
    </source>
</evidence>
<dbReference type="OrthoDB" id="6155811at2759"/>
<keyword evidence="1" id="KW-1015">Disulfide bond</keyword>
<evidence type="ECO:0008006" key="7">
    <source>
        <dbReference type="Google" id="ProtNLM"/>
    </source>
</evidence>
<dbReference type="GO" id="GO:0038085">
    <property type="term" value="F:vascular endothelial growth factor binding"/>
    <property type="evidence" value="ECO:0007669"/>
    <property type="project" value="TreeGrafter"/>
</dbReference>
<dbReference type="GO" id="GO:0010595">
    <property type="term" value="P:positive regulation of endothelial cell migration"/>
    <property type="evidence" value="ECO:0007669"/>
    <property type="project" value="TreeGrafter"/>
</dbReference>
<feature type="transmembrane region" description="Helical" evidence="2">
    <location>
        <begin position="528"/>
        <end position="553"/>
    </location>
</feature>
<dbReference type="SUPFAM" id="SSF49785">
    <property type="entry name" value="Galactose-binding domain-like"/>
    <property type="match status" value="1"/>
</dbReference>
<dbReference type="InterPro" id="IPR022579">
    <property type="entry name" value="Neuropilin_C"/>
</dbReference>
<evidence type="ECO:0000256" key="1">
    <source>
        <dbReference type="ARBA" id="ARBA00023157"/>
    </source>
</evidence>
<comment type="caution">
    <text evidence="5">The sequence shown here is derived from an EMBL/GenBank/DDBJ whole genome shotgun (WGS) entry which is preliminary data.</text>
</comment>
<dbReference type="CDD" id="cd00057">
    <property type="entry name" value="FA58C"/>
    <property type="match status" value="1"/>
</dbReference>
<keyword evidence="2" id="KW-0472">Membrane</keyword>
<dbReference type="Proteomes" id="UP000824540">
    <property type="component" value="Unassembled WGS sequence"/>
</dbReference>
<dbReference type="InterPro" id="IPR050633">
    <property type="entry name" value="Neuropilin_MCO_CoagFactor"/>
</dbReference>
<dbReference type="InterPro" id="IPR013320">
    <property type="entry name" value="ConA-like_dom_sf"/>
</dbReference>
<dbReference type="Pfam" id="PF00754">
    <property type="entry name" value="F5_F8_type_C"/>
    <property type="match status" value="1"/>
</dbReference>
<dbReference type="Gene3D" id="2.60.120.200">
    <property type="match status" value="1"/>
</dbReference>
<dbReference type="GO" id="GO:0048010">
    <property type="term" value="P:vascular endothelial growth factor receptor signaling pathway"/>
    <property type="evidence" value="ECO:0007669"/>
    <property type="project" value="TreeGrafter"/>
</dbReference>
<dbReference type="GO" id="GO:0002040">
    <property type="term" value="P:sprouting angiogenesis"/>
    <property type="evidence" value="ECO:0007669"/>
    <property type="project" value="TreeGrafter"/>
</dbReference>
<organism evidence="5 6">
    <name type="scientific">Albula glossodonta</name>
    <name type="common">roundjaw bonefish</name>
    <dbReference type="NCBI Taxonomy" id="121402"/>
    <lineage>
        <taxon>Eukaryota</taxon>
        <taxon>Metazoa</taxon>
        <taxon>Chordata</taxon>
        <taxon>Craniata</taxon>
        <taxon>Vertebrata</taxon>
        <taxon>Euteleostomi</taxon>
        <taxon>Actinopterygii</taxon>
        <taxon>Neopterygii</taxon>
        <taxon>Teleostei</taxon>
        <taxon>Albuliformes</taxon>
        <taxon>Albulidae</taxon>
        <taxon>Albula</taxon>
    </lineage>
</organism>
<accession>A0A8T2NIG7</accession>
<proteinExistence type="predicted"/>
<dbReference type="GO" id="GO:0030424">
    <property type="term" value="C:axon"/>
    <property type="evidence" value="ECO:0007669"/>
    <property type="project" value="TreeGrafter"/>
</dbReference>
<sequence>MLGLVSGLITDAQITASSHTDRSWVPENARLLTSRSGWTLLPQPQPFTNEWLQVDLGEEKLVRGLIIQGGKHRENKIFMKKFRVGYSNNGSQWTMVQDANGNKPKVFEGNMNYDTPELRTLEPLLTRFLRVYPERATPTGMGLRLEILGCEIEVNTAGPVSRDTPVPTPPHRALPKGLGCTHIQQVQAGIMTGHGSPSMDKGGAETAPQAIFRASPTAPPTTPAPTTIVPDECDDDQASCHSGTGDDYDPTGANTTLNLHAVPGPLPHHCVPIFQCRPPVRMGLLHTNLKALAYKHCCLQLLYYILHHAYLWFACDFGWAGNPSFCGWTSEKDSNFKWQIQSSGTPTLNTGPNMDHTGGSGNFIYTLATGAQENEVARLVSPPVTPLDSDLCVSFWYHMFGSHIGTLHVKQRKETAEGMADILLWTVSGHQGNRWREGRVRVPPSSKPYQVVIEGVVERKSWGDIAVDDIKILDRLNMVDCKDPDVPTEPVEPEDDFNEIIVDITDFPDVEDNEIHGAGNMLKTLDPILITIIAMSALGVFLGAICGVVLYCACSHGGMSDRNLSALENYNFELVDGVKLKKDKLNTQNSYSEA</sequence>
<keyword evidence="6" id="KW-1185">Reference proteome</keyword>
<evidence type="ECO:0000256" key="2">
    <source>
        <dbReference type="SAM" id="Phobius"/>
    </source>
</evidence>
<dbReference type="GO" id="GO:0005925">
    <property type="term" value="C:focal adhesion"/>
    <property type="evidence" value="ECO:0007669"/>
    <property type="project" value="TreeGrafter"/>
</dbReference>
<dbReference type="GO" id="GO:0001570">
    <property type="term" value="P:vasculogenesis"/>
    <property type="evidence" value="ECO:0007669"/>
    <property type="project" value="TreeGrafter"/>
</dbReference>
<dbReference type="PANTHER" id="PTHR46806">
    <property type="entry name" value="F5/8 TYPE C DOMAIN-CONTAINING PROTEIN"/>
    <property type="match status" value="1"/>
</dbReference>
<feature type="domain" description="MAM" evidence="4">
    <location>
        <begin position="313"/>
        <end position="483"/>
    </location>
</feature>
<dbReference type="PROSITE" id="PS00740">
    <property type="entry name" value="MAM_1"/>
    <property type="match status" value="1"/>
</dbReference>
<dbReference type="SUPFAM" id="SSF49899">
    <property type="entry name" value="Concanavalin A-like lectins/glucanases"/>
    <property type="match status" value="1"/>
</dbReference>
<name>A0A8T2NIG7_9TELE</name>
<dbReference type="Gene3D" id="2.60.120.260">
    <property type="entry name" value="Galactose-binding domain-like"/>
    <property type="match status" value="1"/>
</dbReference>
<keyword evidence="2" id="KW-0812">Transmembrane</keyword>
<dbReference type="GO" id="GO:0009611">
    <property type="term" value="P:response to wounding"/>
    <property type="evidence" value="ECO:0007669"/>
    <property type="project" value="TreeGrafter"/>
</dbReference>
<dbReference type="GO" id="GO:0017154">
    <property type="term" value="F:semaphorin receptor activity"/>
    <property type="evidence" value="ECO:0007669"/>
    <property type="project" value="TreeGrafter"/>
</dbReference>
<dbReference type="GO" id="GO:0005886">
    <property type="term" value="C:plasma membrane"/>
    <property type="evidence" value="ECO:0007669"/>
    <property type="project" value="TreeGrafter"/>
</dbReference>
<dbReference type="Pfam" id="PF00629">
    <property type="entry name" value="MAM"/>
    <property type="match status" value="1"/>
</dbReference>
<dbReference type="PANTHER" id="PTHR46806:SF4">
    <property type="entry name" value="NEUROPILIN-1"/>
    <property type="match status" value="1"/>
</dbReference>
<dbReference type="FunFam" id="2.60.120.260:FF:000013">
    <property type="entry name" value="Neuropilin"/>
    <property type="match status" value="1"/>
</dbReference>